<evidence type="ECO:0000313" key="3">
    <source>
        <dbReference type="EMBL" id="GAA4357926.1"/>
    </source>
</evidence>
<dbReference type="RefSeq" id="WP_345236193.1">
    <property type="nucleotide sequence ID" value="NZ_BAABGZ010000026.1"/>
</dbReference>
<dbReference type="SUPFAM" id="SSF48452">
    <property type="entry name" value="TPR-like"/>
    <property type="match status" value="1"/>
</dbReference>
<dbReference type="EMBL" id="BAABGZ010000026">
    <property type="protein sequence ID" value="GAA4357926.1"/>
    <property type="molecule type" value="Genomic_DNA"/>
</dbReference>
<feature type="compositionally biased region" description="Basic and acidic residues" evidence="1">
    <location>
        <begin position="35"/>
        <end position="52"/>
    </location>
</feature>
<evidence type="ECO:0000313" key="4">
    <source>
        <dbReference type="Proteomes" id="UP001501153"/>
    </source>
</evidence>
<organism evidence="3 4">
    <name type="scientific">Hymenobacter saemangeumensis</name>
    <dbReference type="NCBI Taxonomy" id="1084522"/>
    <lineage>
        <taxon>Bacteria</taxon>
        <taxon>Pseudomonadati</taxon>
        <taxon>Bacteroidota</taxon>
        <taxon>Cytophagia</taxon>
        <taxon>Cytophagales</taxon>
        <taxon>Hymenobacteraceae</taxon>
        <taxon>Hymenobacter</taxon>
    </lineage>
</organism>
<comment type="caution">
    <text evidence="3">The sequence shown here is derived from an EMBL/GenBank/DDBJ whole genome shotgun (WGS) entry which is preliminary data.</text>
</comment>
<keyword evidence="2" id="KW-0732">Signal</keyword>
<feature type="region of interest" description="Disordered" evidence="1">
    <location>
        <begin position="33"/>
        <end position="69"/>
    </location>
</feature>
<feature type="compositionally biased region" description="Polar residues" evidence="1">
    <location>
        <begin position="53"/>
        <end position="63"/>
    </location>
</feature>
<accession>A0ABP8IFQ2</accession>
<dbReference type="Gene3D" id="1.25.40.10">
    <property type="entry name" value="Tetratricopeptide repeat domain"/>
    <property type="match status" value="2"/>
</dbReference>
<protein>
    <recommendedName>
        <fullName evidence="5">DUF3808 domain-containing protein</fullName>
    </recommendedName>
</protein>
<reference evidence="4" key="1">
    <citation type="journal article" date="2019" name="Int. J. Syst. Evol. Microbiol.">
        <title>The Global Catalogue of Microorganisms (GCM) 10K type strain sequencing project: providing services to taxonomists for standard genome sequencing and annotation.</title>
        <authorList>
            <consortium name="The Broad Institute Genomics Platform"/>
            <consortium name="The Broad Institute Genome Sequencing Center for Infectious Disease"/>
            <person name="Wu L."/>
            <person name="Ma J."/>
        </authorList>
    </citation>
    <scope>NUCLEOTIDE SEQUENCE [LARGE SCALE GENOMIC DNA]</scope>
    <source>
        <strain evidence="4">JCM 17923</strain>
    </source>
</reference>
<gene>
    <name evidence="3" type="ORF">GCM10023185_23010</name>
</gene>
<dbReference type="InterPro" id="IPR011990">
    <property type="entry name" value="TPR-like_helical_dom_sf"/>
</dbReference>
<feature type="signal peptide" evidence="2">
    <location>
        <begin position="1"/>
        <end position="30"/>
    </location>
</feature>
<proteinExistence type="predicted"/>
<name>A0ABP8IFQ2_9BACT</name>
<evidence type="ECO:0000256" key="1">
    <source>
        <dbReference type="SAM" id="MobiDB-lite"/>
    </source>
</evidence>
<evidence type="ECO:0000256" key="2">
    <source>
        <dbReference type="SAM" id="SignalP"/>
    </source>
</evidence>
<sequence length="534" mass="59998">MPRSLVRQVRMLAAVATSGLLLGMASPVQHTSFFPEKRAGANNKKQETRNQEPETSNQEQEASNVAGALTPTSRRAYEEVLKLRIGPARMMLRPELALTPNAPAPLLVADCADFAELLVSQDASRYEAIVDAQQARLSALGKAPASALRDYARAEIRMHLGLNQLVFQHEVLGTWNLRQAFQQMQAVVKRYPTFLPARKTLGICQFAVGSLPQGYHWLLRLLGLPGDVDAGLKNLQLAATQRHDFQTESQIYLALIREAYLKQPEEGIRLAERLHAQQPDNLLFTFLRISCNKRQHRAEAALAAYEARPQGPGYQPLPYLRHMVADLLLYQGSYAASERENLAFLREYKGRHYRKDAAFKLYLAAWLGGQPAASVAAYRQQINLAGPTDVEEDNYAQQYYNKALALNPILTRARLQIDGGYYRPALATLRTFRGTPTTPQRDNIENPYRWARALHGLGRLDSARLGYELTLKVSGDNAPYYFAPQAALQLGYLCLADGQRAQAKMYFEKALNYPWHEYKNSTDAKAKLALRELK</sequence>
<keyword evidence="4" id="KW-1185">Reference proteome</keyword>
<feature type="chain" id="PRO_5047165337" description="DUF3808 domain-containing protein" evidence="2">
    <location>
        <begin position="31"/>
        <end position="534"/>
    </location>
</feature>
<evidence type="ECO:0008006" key="5">
    <source>
        <dbReference type="Google" id="ProtNLM"/>
    </source>
</evidence>
<dbReference type="Proteomes" id="UP001501153">
    <property type="component" value="Unassembled WGS sequence"/>
</dbReference>